<dbReference type="RefSeq" id="WP_126804189.1">
    <property type="nucleotide sequence ID" value="NZ_PIPL01000002.1"/>
</dbReference>
<keyword evidence="6 11" id="KW-0547">Nucleotide-binding</keyword>
<proteinExistence type="inferred from homology"/>
<keyword evidence="10 11" id="KW-0904">Protein phosphatase</keyword>
<dbReference type="Pfam" id="PF20423">
    <property type="entry name" value="AceK_regulatory"/>
    <property type="match status" value="1"/>
</dbReference>
<dbReference type="GO" id="GO:0006099">
    <property type="term" value="P:tricarboxylic acid cycle"/>
    <property type="evidence" value="ECO:0007669"/>
    <property type="project" value="UniProtKB-UniRule"/>
</dbReference>
<keyword evidence="7 11" id="KW-0418">Kinase</keyword>
<dbReference type="GO" id="GO:0016208">
    <property type="term" value="F:AMP binding"/>
    <property type="evidence" value="ECO:0007669"/>
    <property type="project" value="TreeGrafter"/>
</dbReference>
<dbReference type="InterPro" id="IPR010452">
    <property type="entry name" value="Isocitrate_DH_AceK"/>
</dbReference>
<dbReference type="GO" id="GO:0008772">
    <property type="term" value="F:[isocitrate dehydrogenase (NADP+)] kinase activity"/>
    <property type="evidence" value="ECO:0007669"/>
    <property type="project" value="UniProtKB-UniRule"/>
</dbReference>
<feature type="binding site" evidence="11">
    <location>
        <begin position="319"/>
        <end position="325"/>
    </location>
    <ligand>
        <name>ATP</name>
        <dbReference type="ChEBI" id="CHEBI:30616"/>
    </ligand>
</feature>
<feature type="domain" description="Isocitrate dehydrogenase kinase/phosphatase (AceK) kinase" evidence="12">
    <location>
        <begin position="314"/>
        <end position="568"/>
    </location>
</feature>
<feature type="binding site" evidence="11">
    <location>
        <position position="340"/>
    </location>
    <ligand>
        <name>ATP</name>
        <dbReference type="ChEBI" id="CHEBI:30616"/>
    </ligand>
</feature>
<evidence type="ECO:0000259" key="12">
    <source>
        <dbReference type="Pfam" id="PF06315"/>
    </source>
</evidence>
<dbReference type="AlphaFoldDB" id="A0A432W504"/>
<evidence type="ECO:0000256" key="7">
    <source>
        <dbReference type="ARBA" id="ARBA00022777"/>
    </source>
</evidence>
<evidence type="ECO:0000313" key="14">
    <source>
        <dbReference type="EMBL" id="RUO24487.1"/>
    </source>
</evidence>
<reference evidence="14 15" key="1">
    <citation type="journal article" date="2011" name="Front. Microbiol.">
        <title>Genomic signatures of strain selection and enhancement in Bacillus atrophaeus var. globigii, a historical biowarfare simulant.</title>
        <authorList>
            <person name="Gibbons H.S."/>
            <person name="Broomall S.M."/>
            <person name="McNew L.A."/>
            <person name="Daligault H."/>
            <person name="Chapman C."/>
            <person name="Bruce D."/>
            <person name="Karavis M."/>
            <person name="Krepps M."/>
            <person name="McGregor P.A."/>
            <person name="Hong C."/>
            <person name="Park K.H."/>
            <person name="Akmal A."/>
            <person name="Feldman A."/>
            <person name="Lin J.S."/>
            <person name="Chang W.E."/>
            <person name="Higgs B.W."/>
            <person name="Demirev P."/>
            <person name="Lindquist J."/>
            <person name="Liem A."/>
            <person name="Fochler E."/>
            <person name="Read T.D."/>
            <person name="Tapia R."/>
            <person name="Johnson S."/>
            <person name="Bishop-Lilly K.A."/>
            <person name="Detter C."/>
            <person name="Han C."/>
            <person name="Sozhamannan S."/>
            <person name="Rosenzweig C.N."/>
            <person name="Skowronski E.W."/>
        </authorList>
    </citation>
    <scope>NUCLEOTIDE SEQUENCE [LARGE SCALE GENOMIC DNA]</scope>
    <source>
        <strain evidence="14 15">MLST1</strain>
    </source>
</reference>
<comment type="caution">
    <text evidence="14">The sequence shown here is derived from an EMBL/GenBank/DDBJ whole genome shotgun (WGS) entry which is preliminary data.</text>
</comment>
<dbReference type="EMBL" id="PIPL01000002">
    <property type="protein sequence ID" value="RUO24487.1"/>
    <property type="molecule type" value="Genomic_DNA"/>
</dbReference>
<dbReference type="Pfam" id="PF06315">
    <property type="entry name" value="AceK_kinase"/>
    <property type="match status" value="1"/>
</dbReference>
<evidence type="ECO:0000256" key="1">
    <source>
        <dbReference type="ARBA" id="ARBA00022435"/>
    </source>
</evidence>
<accession>A0A432W504</accession>
<evidence type="ECO:0000259" key="13">
    <source>
        <dbReference type="Pfam" id="PF20423"/>
    </source>
</evidence>
<dbReference type="PANTHER" id="PTHR39559:SF1">
    <property type="entry name" value="ISOCITRATE DEHYDROGENASE KINASE_PHOSPHATASE"/>
    <property type="match status" value="1"/>
</dbReference>
<organism evidence="14 15">
    <name type="scientific">Aliidiomarina minuta</name>
    <dbReference type="NCBI Taxonomy" id="880057"/>
    <lineage>
        <taxon>Bacteria</taxon>
        <taxon>Pseudomonadati</taxon>
        <taxon>Pseudomonadota</taxon>
        <taxon>Gammaproteobacteria</taxon>
        <taxon>Alteromonadales</taxon>
        <taxon>Idiomarinaceae</taxon>
        <taxon>Aliidiomarina</taxon>
    </lineage>
</organism>
<evidence type="ECO:0000256" key="5">
    <source>
        <dbReference type="ARBA" id="ARBA00022679"/>
    </source>
</evidence>
<keyword evidence="8 11" id="KW-0378">Hydrolase</keyword>
<dbReference type="EC" id="2.7.11.5" evidence="11"/>
<dbReference type="GO" id="GO:0006006">
    <property type="term" value="P:glucose metabolic process"/>
    <property type="evidence" value="ECO:0007669"/>
    <property type="project" value="InterPro"/>
</dbReference>
<keyword evidence="9 11" id="KW-0067">ATP-binding</keyword>
<dbReference type="GO" id="GO:0005737">
    <property type="term" value="C:cytoplasm"/>
    <property type="evidence" value="ECO:0007669"/>
    <property type="project" value="UniProtKB-SubCell"/>
</dbReference>
<dbReference type="OrthoDB" id="5287793at2"/>
<gene>
    <name evidence="11" type="primary">aceK</name>
    <name evidence="14" type="ORF">CWE09_11575</name>
</gene>
<dbReference type="GO" id="GO:0004721">
    <property type="term" value="F:phosphoprotein phosphatase activity"/>
    <property type="evidence" value="ECO:0007669"/>
    <property type="project" value="UniProtKB-KW"/>
</dbReference>
<name>A0A432W504_9GAMM</name>
<dbReference type="EC" id="3.1.3.-" evidence="11"/>
<dbReference type="GO" id="GO:0004674">
    <property type="term" value="F:protein serine/threonine kinase activity"/>
    <property type="evidence" value="ECO:0007669"/>
    <property type="project" value="UniProtKB-KW"/>
</dbReference>
<dbReference type="HAMAP" id="MF_00747">
    <property type="entry name" value="AceK"/>
    <property type="match status" value="1"/>
</dbReference>
<dbReference type="NCBIfam" id="NF002804">
    <property type="entry name" value="PRK02946.1"/>
    <property type="match status" value="1"/>
</dbReference>
<protein>
    <recommendedName>
        <fullName evidence="11">Isocitrate dehydrogenase kinase/phosphatase</fullName>
        <shortName evidence="11">IDH kinase/phosphatase</shortName>
        <shortName evidence="11">IDHK/P</shortName>
        <ecNumber evidence="11">2.7.11.5</ecNumber>
        <ecNumber evidence="11">3.1.3.-</ecNumber>
    </recommendedName>
</protein>
<evidence type="ECO:0000256" key="4">
    <source>
        <dbReference type="ARBA" id="ARBA00022532"/>
    </source>
</evidence>
<comment type="subcellular location">
    <subcellularLocation>
        <location evidence="11">Cytoplasm</location>
    </subcellularLocation>
</comment>
<dbReference type="InterPro" id="IPR046854">
    <property type="entry name" value="AceK_regulatory"/>
</dbReference>
<dbReference type="PANTHER" id="PTHR39559">
    <property type="match status" value="1"/>
</dbReference>
<evidence type="ECO:0000256" key="2">
    <source>
        <dbReference type="ARBA" id="ARBA00022490"/>
    </source>
</evidence>
<comment type="catalytic activity">
    <reaction evidence="11">
        <text>L-seryl-[isocitrate dehydrogenase] + ATP = O-phospho-L-seryl-[isocitrate dehydrogenase] + ADP + H(+)</text>
        <dbReference type="Rhea" id="RHEA:43540"/>
        <dbReference type="Rhea" id="RHEA-COMP:10605"/>
        <dbReference type="Rhea" id="RHEA-COMP:10606"/>
        <dbReference type="ChEBI" id="CHEBI:15378"/>
        <dbReference type="ChEBI" id="CHEBI:29999"/>
        <dbReference type="ChEBI" id="CHEBI:30616"/>
        <dbReference type="ChEBI" id="CHEBI:83421"/>
        <dbReference type="ChEBI" id="CHEBI:456216"/>
        <dbReference type="EC" id="2.7.11.5"/>
    </reaction>
</comment>
<dbReference type="InterPro" id="IPR046855">
    <property type="entry name" value="AceK_kinase"/>
</dbReference>
<evidence type="ECO:0000256" key="3">
    <source>
        <dbReference type="ARBA" id="ARBA00022527"/>
    </source>
</evidence>
<dbReference type="Proteomes" id="UP000288293">
    <property type="component" value="Unassembled WGS sequence"/>
</dbReference>
<feature type="domain" description="Isocitrate dehydrogenase kinase/phosphatase (AceK) regulatory" evidence="13">
    <location>
        <begin position="12"/>
        <end position="313"/>
    </location>
</feature>
<evidence type="ECO:0000256" key="6">
    <source>
        <dbReference type="ARBA" id="ARBA00022741"/>
    </source>
</evidence>
<keyword evidence="2 11" id="KW-0963">Cytoplasm</keyword>
<dbReference type="GO" id="GO:0006097">
    <property type="term" value="P:glyoxylate cycle"/>
    <property type="evidence" value="ECO:0007669"/>
    <property type="project" value="UniProtKB-UniRule"/>
</dbReference>
<evidence type="ECO:0000256" key="9">
    <source>
        <dbReference type="ARBA" id="ARBA00022840"/>
    </source>
</evidence>
<keyword evidence="1 11" id="KW-0329">Glyoxylate bypass</keyword>
<feature type="active site" evidence="11">
    <location>
        <position position="375"/>
    </location>
</feature>
<keyword evidence="4 11" id="KW-0816">Tricarboxylic acid cycle</keyword>
<evidence type="ECO:0000256" key="8">
    <source>
        <dbReference type="ARBA" id="ARBA00022801"/>
    </source>
</evidence>
<comment type="similarity">
    <text evidence="11">Belongs to the AceK family.</text>
</comment>
<keyword evidence="15" id="KW-1185">Reference proteome</keyword>
<evidence type="ECO:0000256" key="10">
    <source>
        <dbReference type="ARBA" id="ARBA00022912"/>
    </source>
</evidence>
<dbReference type="GO" id="GO:0005524">
    <property type="term" value="F:ATP binding"/>
    <property type="evidence" value="ECO:0007669"/>
    <property type="project" value="UniProtKB-UniRule"/>
</dbReference>
<evidence type="ECO:0000256" key="11">
    <source>
        <dbReference type="HAMAP-Rule" id="MF_00747"/>
    </source>
</evidence>
<comment type="function">
    <text evidence="11">Bifunctional enzyme which can phosphorylate or dephosphorylate isocitrate dehydrogenase (IDH) on a specific serine residue. This is a regulatory mechanism which enables bacteria to bypass the Krebs cycle via the glyoxylate shunt in response to the source of carbon. When bacteria are grown on glucose, IDH is fully active and unphosphorylated, but when grown on acetate or ethanol, the activity of IDH declines drastically concomitant with its phosphorylation.</text>
</comment>
<keyword evidence="5 11" id="KW-0808">Transferase</keyword>
<dbReference type="PIRSF" id="PIRSF000719">
    <property type="entry name" value="AceK"/>
    <property type="match status" value="1"/>
</dbReference>
<sequence length="579" mass="67248">MVTQTNSAQRIATLILKGFQHHYRLFQEITDKAGERFQNRDWQAVQAAARERISFYDVRVRETTATLQKHLLDEHLDEPLWAQVKIEYTDLLAFHPQAELAETFYNSVFCKCFHRRYFHNGFIFVETTIDDRIPVPVAAEYRSYFPVEEGIRSTLQRIIRDAGFSAQFADLELNIEQLVQAFSQQTAQQSLAAHQLRLDVLRSPFYRNKAAYVVGRIVTRKAHYAFIVPVLVNAEGRLYLDALITDNNQLSIIFSFARAYFMVQTHAPSALVRFLQSLMPHKTLAELYSAIGLHKQGKTEFYRELLHHLERSDDQLIAAPGIRGLVMMVFTLPSFPYVFKVIRDKFGSSKDFGRETVLKRYQLVKRHDRVGRMADTIEYSNVALPRARFSTDLLTELQNSIGSSMEIENDFVIIRHLYIERRMTPLNIFLEYASEAETEAVLDDYGQAIKDMLAANIFPGDMLLKNFGVTRSKRVVFYDYDEVQYLTEMNFRTIPKATSEQDMLADEPWYSVGPNDVFPEQIATFVFHDRRLREIFLRKHPELIEAGYWREQQQSIAAGEIADIFPYPSTIRFNKLCAD</sequence>
<evidence type="ECO:0000313" key="15">
    <source>
        <dbReference type="Proteomes" id="UP000288293"/>
    </source>
</evidence>
<keyword evidence="3 11" id="KW-0723">Serine/threonine-protein kinase</keyword>